<dbReference type="EMBL" id="BSEC01000001">
    <property type="protein sequence ID" value="GLI93383.1"/>
    <property type="molecule type" value="Genomic_DNA"/>
</dbReference>
<dbReference type="AlphaFoldDB" id="A0A9W6LSA4"/>
<proteinExistence type="predicted"/>
<organism evidence="1 2">
    <name type="scientific">Methylocystis echinoides</name>
    <dbReference type="NCBI Taxonomy" id="29468"/>
    <lineage>
        <taxon>Bacteria</taxon>
        <taxon>Pseudomonadati</taxon>
        <taxon>Pseudomonadota</taxon>
        <taxon>Alphaproteobacteria</taxon>
        <taxon>Hyphomicrobiales</taxon>
        <taxon>Methylocystaceae</taxon>
        <taxon>Methylocystis</taxon>
    </lineage>
</organism>
<evidence type="ECO:0000313" key="1">
    <source>
        <dbReference type="EMBL" id="GLI93383.1"/>
    </source>
</evidence>
<keyword evidence="2" id="KW-1185">Reference proteome</keyword>
<reference evidence="1" key="1">
    <citation type="journal article" date="2023" name="Int. J. Syst. Evol. Microbiol.">
        <title>Methylocystis iwaonis sp. nov., a type II methane-oxidizing bacterium from surface soil of a rice paddy field in Japan, and emended description of the genus Methylocystis (ex Whittenbury et al. 1970) Bowman et al. 1993.</title>
        <authorList>
            <person name="Kaise H."/>
            <person name="Sawadogo J.B."/>
            <person name="Alam M.S."/>
            <person name="Ueno C."/>
            <person name="Dianou D."/>
            <person name="Shinjo R."/>
            <person name="Asakawa S."/>
        </authorList>
    </citation>
    <scope>NUCLEOTIDE SEQUENCE</scope>
    <source>
        <strain evidence="1">LMG27198</strain>
    </source>
</reference>
<comment type="caution">
    <text evidence="1">The sequence shown here is derived from an EMBL/GenBank/DDBJ whole genome shotgun (WGS) entry which is preliminary data.</text>
</comment>
<gene>
    <name evidence="1" type="ORF">LMG27198_23750</name>
</gene>
<dbReference type="Proteomes" id="UP001144323">
    <property type="component" value="Unassembled WGS sequence"/>
</dbReference>
<accession>A0A9W6LSA4</accession>
<name>A0A9W6LSA4_9HYPH</name>
<protein>
    <submittedName>
        <fullName evidence="1">Uncharacterized protein</fullName>
    </submittedName>
</protein>
<dbReference type="RefSeq" id="WP_281803161.1">
    <property type="nucleotide sequence ID" value="NZ_BSEC01000001.1"/>
</dbReference>
<evidence type="ECO:0000313" key="2">
    <source>
        <dbReference type="Proteomes" id="UP001144323"/>
    </source>
</evidence>
<sequence>MSDAMPIIAHYQGAGIHDFQPESRVRETVIPAIDYVLGLEEVEALYSYLLDITNPPEARSLAARRLVEPAEEMMANRRKAAVSVEAVRASAAGLDSLRWADDRYYAPVIHMWGPGDPAPAKRPAEFAEALRAAKAAR</sequence>